<reference evidence="1 2" key="1">
    <citation type="journal article" date="2020" name="Phytopathology">
        <title>Genome Sequence Resources of Colletotrichum truncatum, C. plurivorum, C. musicola, and C. sojae: Four Species Pathogenic to Soybean (Glycine max).</title>
        <authorList>
            <person name="Rogerio F."/>
            <person name="Boufleur T.R."/>
            <person name="Ciampi-Guillardi M."/>
            <person name="Sukno S.A."/>
            <person name="Thon M.R."/>
            <person name="Massola Junior N.S."/>
            <person name="Baroncelli R."/>
        </authorList>
    </citation>
    <scope>NUCLEOTIDE SEQUENCE [LARGE SCALE GENOMIC DNA]</scope>
    <source>
        <strain evidence="1 2">CMES1059</strain>
    </source>
</reference>
<dbReference type="Proteomes" id="UP000805649">
    <property type="component" value="Unassembled WGS sequence"/>
</dbReference>
<dbReference type="EMBL" id="VUJX02000001">
    <property type="protein sequence ID" value="KAL0942462.1"/>
    <property type="molecule type" value="Genomic_DNA"/>
</dbReference>
<sequence length="310" mass="30935">MKSPAAFVLAISALASAQVIYNATTNEYICSRPNAQWCAGDSFDTDIIIRCDAQGRGQPGRCTNNLAGYFPLGVNPSLCWQSTLEAGDAACEKNCIVYTNPPFLLPPNICTPYATPTGSQTIGTARPPPSGTGVGVATGASFFTGGGVLTVGGVVASSGSTNTTTTATGSSTSVYTTYRPIGTGTGGIVAGAPLNGTIAITRVSGTGAISGGTLVNGTVVLLPTRTRVVSAGNPSSSAGNPSNNNPGQGDDDATPGQPNQPAQSGDSAGNRTPIPPSSTPTGPSILPTAGASRIMVSYIAVIGILAVYFL</sequence>
<protein>
    <submittedName>
        <fullName evidence="1">Uncharacterized protein</fullName>
    </submittedName>
</protein>
<keyword evidence="2" id="KW-1185">Reference proteome</keyword>
<accession>A0ACC3ZEA6</accession>
<evidence type="ECO:0000313" key="1">
    <source>
        <dbReference type="EMBL" id="KAL0942462.1"/>
    </source>
</evidence>
<proteinExistence type="predicted"/>
<name>A0ACC3ZEA6_COLTU</name>
<gene>
    <name evidence="1" type="ORF">CTRU02_200348</name>
</gene>
<comment type="caution">
    <text evidence="1">The sequence shown here is derived from an EMBL/GenBank/DDBJ whole genome shotgun (WGS) entry which is preliminary data.</text>
</comment>
<evidence type="ECO:0000313" key="2">
    <source>
        <dbReference type="Proteomes" id="UP000805649"/>
    </source>
</evidence>
<organism evidence="1 2">
    <name type="scientific">Colletotrichum truncatum</name>
    <name type="common">Anthracnose fungus</name>
    <name type="synonym">Colletotrichum capsici</name>
    <dbReference type="NCBI Taxonomy" id="5467"/>
    <lineage>
        <taxon>Eukaryota</taxon>
        <taxon>Fungi</taxon>
        <taxon>Dikarya</taxon>
        <taxon>Ascomycota</taxon>
        <taxon>Pezizomycotina</taxon>
        <taxon>Sordariomycetes</taxon>
        <taxon>Hypocreomycetidae</taxon>
        <taxon>Glomerellales</taxon>
        <taxon>Glomerellaceae</taxon>
        <taxon>Colletotrichum</taxon>
        <taxon>Colletotrichum truncatum species complex</taxon>
    </lineage>
</organism>